<dbReference type="EMBL" id="HACA01011902">
    <property type="protein sequence ID" value="CDW29263.1"/>
    <property type="molecule type" value="Transcribed_RNA"/>
</dbReference>
<organism evidence="1">
    <name type="scientific">Lepeophtheirus salmonis</name>
    <name type="common">Salmon louse</name>
    <name type="synonym">Caligus salmonis</name>
    <dbReference type="NCBI Taxonomy" id="72036"/>
    <lineage>
        <taxon>Eukaryota</taxon>
        <taxon>Metazoa</taxon>
        <taxon>Ecdysozoa</taxon>
        <taxon>Arthropoda</taxon>
        <taxon>Crustacea</taxon>
        <taxon>Multicrustacea</taxon>
        <taxon>Hexanauplia</taxon>
        <taxon>Copepoda</taxon>
        <taxon>Siphonostomatoida</taxon>
        <taxon>Caligidae</taxon>
        <taxon>Lepeophtheirus</taxon>
    </lineage>
</organism>
<proteinExistence type="predicted"/>
<accession>A0A0K2TTB2</accession>
<name>A0A0K2TTB2_LEPSM</name>
<evidence type="ECO:0000313" key="1">
    <source>
        <dbReference type="EMBL" id="CDW29263.1"/>
    </source>
</evidence>
<reference evidence="1" key="1">
    <citation type="submission" date="2014-05" db="EMBL/GenBank/DDBJ databases">
        <authorList>
            <person name="Chronopoulou M."/>
        </authorList>
    </citation>
    <scope>NUCLEOTIDE SEQUENCE</scope>
    <source>
        <tissue evidence="1">Whole organism</tissue>
    </source>
</reference>
<protein>
    <submittedName>
        <fullName evidence="1">Uncharacterized protein</fullName>
    </submittedName>
</protein>
<dbReference type="AlphaFoldDB" id="A0A0K2TTB2"/>
<sequence>MNLKPSYELILATNFYVYFSRMIKLVYGNFV</sequence>